<keyword evidence="2 6" id="KW-0812">Transmembrane</keyword>
<evidence type="ECO:0000259" key="7">
    <source>
        <dbReference type="Pfam" id="PF01578"/>
    </source>
</evidence>
<evidence type="ECO:0000256" key="5">
    <source>
        <dbReference type="ARBA" id="ARBA00023136"/>
    </source>
</evidence>
<dbReference type="Pfam" id="PF01578">
    <property type="entry name" value="Cytochrom_C_asm"/>
    <property type="match status" value="1"/>
</dbReference>
<evidence type="ECO:0000256" key="6">
    <source>
        <dbReference type="SAM" id="Phobius"/>
    </source>
</evidence>
<dbReference type="RefSeq" id="WP_023525020.1">
    <property type="nucleotide sequence ID" value="NZ_CP007243.1"/>
</dbReference>
<reference evidence="9" key="1">
    <citation type="submission" date="2014-02" db="EMBL/GenBank/DDBJ databases">
        <title>Complete genome sequence and comparative genomic analysis of the nitrogen-fixing bacterium Leptospirillum ferriphilum YSK.</title>
        <authorList>
            <person name="Guo X."/>
            <person name="Yin H."/>
            <person name="Liang Y."/>
            <person name="Hu Q."/>
            <person name="Ma L."/>
            <person name="Xiao Y."/>
            <person name="Zhang X."/>
            <person name="Qiu G."/>
            <person name="Liu X."/>
        </authorList>
    </citation>
    <scope>NUCLEOTIDE SEQUENCE [LARGE SCALE GENOMIC DNA]</scope>
    <source>
        <strain evidence="9">YSK</strain>
    </source>
</reference>
<evidence type="ECO:0000313" key="8">
    <source>
        <dbReference type="EMBL" id="AIA30971.1"/>
    </source>
</evidence>
<evidence type="ECO:0000256" key="4">
    <source>
        <dbReference type="ARBA" id="ARBA00022989"/>
    </source>
</evidence>
<dbReference type="Proteomes" id="UP000027059">
    <property type="component" value="Chromosome"/>
</dbReference>
<dbReference type="KEGG" id="lfp:Y981_10075"/>
<feature type="transmembrane region" description="Helical" evidence="6">
    <location>
        <begin position="180"/>
        <end position="200"/>
    </location>
</feature>
<organism evidence="8 9">
    <name type="scientific">Leptospirillum ferriphilum YSK</name>
    <dbReference type="NCBI Taxonomy" id="1441628"/>
    <lineage>
        <taxon>Bacteria</taxon>
        <taxon>Pseudomonadati</taxon>
        <taxon>Nitrospirota</taxon>
        <taxon>Nitrospiria</taxon>
        <taxon>Nitrospirales</taxon>
        <taxon>Nitrospiraceae</taxon>
        <taxon>Leptospirillum</taxon>
    </lineage>
</organism>
<comment type="subcellular location">
    <subcellularLocation>
        <location evidence="1">Membrane</location>
        <topology evidence="1">Multi-pass membrane protein</topology>
    </subcellularLocation>
</comment>
<dbReference type="GO" id="GO:0020037">
    <property type="term" value="F:heme binding"/>
    <property type="evidence" value="ECO:0007669"/>
    <property type="project" value="InterPro"/>
</dbReference>
<accession>A0A059Y0A0</accession>
<feature type="transmembrane region" description="Helical" evidence="6">
    <location>
        <begin position="29"/>
        <end position="52"/>
    </location>
</feature>
<dbReference type="PANTHER" id="PTHR30071">
    <property type="entry name" value="HEME EXPORTER PROTEIN C"/>
    <property type="match status" value="1"/>
</dbReference>
<feature type="transmembrane region" description="Helical" evidence="6">
    <location>
        <begin position="58"/>
        <end position="81"/>
    </location>
</feature>
<proteinExistence type="predicted"/>
<protein>
    <submittedName>
        <fullName evidence="8">Cytochrome c biogenesis protein</fullName>
    </submittedName>
</protein>
<feature type="transmembrane region" description="Helical" evidence="6">
    <location>
        <begin position="129"/>
        <end position="151"/>
    </location>
</feature>
<dbReference type="GO" id="GO:0005886">
    <property type="term" value="C:plasma membrane"/>
    <property type="evidence" value="ECO:0007669"/>
    <property type="project" value="TreeGrafter"/>
</dbReference>
<feature type="transmembrane region" description="Helical" evidence="6">
    <location>
        <begin position="88"/>
        <end position="109"/>
    </location>
</feature>
<reference evidence="8 9" key="2">
    <citation type="journal article" date="2015" name="Biomed. Res. Int.">
        <title>Effects of Arsenite Resistance on the Growth and Functional Gene Expression of Leptospirillum ferriphilum and Acidithiobacillus thiooxidans in Pure Culture and Coculture.</title>
        <authorList>
            <person name="Jiang H."/>
            <person name="Liang Y."/>
            <person name="Yin H."/>
            <person name="Xiao Y."/>
            <person name="Guo X."/>
            <person name="Xu Y."/>
            <person name="Hu Q."/>
            <person name="Liu H."/>
            <person name="Liu X."/>
        </authorList>
    </citation>
    <scope>NUCLEOTIDE SEQUENCE [LARGE SCALE GENOMIC DNA]</scope>
    <source>
        <strain evidence="8 9">YSK</strain>
    </source>
</reference>
<evidence type="ECO:0000256" key="2">
    <source>
        <dbReference type="ARBA" id="ARBA00022692"/>
    </source>
</evidence>
<feature type="transmembrane region" description="Helical" evidence="6">
    <location>
        <begin position="241"/>
        <end position="262"/>
    </location>
</feature>
<dbReference type="HOGENOM" id="CLU_049710_2_2_0"/>
<evidence type="ECO:0000256" key="1">
    <source>
        <dbReference type="ARBA" id="ARBA00004141"/>
    </source>
</evidence>
<dbReference type="InterPro" id="IPR002541">
    <property type="entry name" value="Cyt_c_assembly"/>
</dbReference>
<keyword evidence="9" id="KW-1185">Reference proteome</keyword>
<evidence type="ECO:0000313" key="9">
    <source>
        <dbReference type="Proteomes" id="UP000027059"/>
    </source>
</evidence>
<keyword evidence="4 6" id="KW-1133">Transmembrane helix</keyword>
<feature type="transmembrane region" description="Helical" evidence="6">
    <location>
        <begin position="6"/>
        <end position="22"/>
    </location>
</feature>
<dbReference type="OrthoDB" id="9814290at2"/>
<feature type="transmembrane region" description="Helical" evidence="6">
    <location>
        <begin position="212"/>
        <end position="229"/>
    </location>
</feature>
<evidence type="ECO:0000256" key="3">
    <source>
        <dbReference type="ARBA" id="ARBA00022748"/>
    </source>
</evidence>
<dbReference type="EMBL" id="CP007243">
    <property type="protein sequence ID" value="AIA30971.1"/>
    <property type="molecule type" value="Genomic_DNA"/>
</dbReference>
<dbReference type="GO" id="GO:0017004">
    <property type="term" value="P:cytochrome complex assembly"/>
    <property type="evidence" value="ECO:0007669"/>
    <property type="project" value="UniProtKB-KW"/>
</dbReference>
<sequence>MLLKIAAGFYLGAFILLLWDVLSSRHKAIPWAGITAGVGGALLHTLSLFILFTLRGHFTLISLKEAVSFFSWALVVVFLILEHQRKAHILGIVVFPVSFLSLLFVLGVSTDPAFLRSPTTSILISLHSVLIDLGLASAALAFFVSCFYLTLDMFLRRKIFNLFFNRLPSLEFLDRLNREFNGLGFLFLTLGLIFVMIWSYRTYATIWPWGQRGSWALLVWFLYLALVLLRRRRNFQGKQAAYLSIAGFFLFAMTILAVNLYMGGGHSVF</sequence>
<keyword evidence="3" id="KW-0201">Cytochrome c-type biogenesis</keyword>
<gene>
    <name evidence="8" type="ORF">Y981_10075</name>
</gene>
<dbReference type="InterPro" id="IPR045062">
    <property type="entry name" value="Cyt_c_biogenesis_CcsA/CcmC"/>
</dbReference>
<dbReference type="AlphaFoldDB" id="A0A059Y0A0"/>
<dbReference type="PANTHER" id="PTHR30071:SF1">
    <property type="entry name" value="CYTOCHROME B_B6 PROTEIN-RELATED"/>
    <property type="match status" value="1"/>
</dbReference>
<keyword evidence="5 6" id="KW-0472">Membrane</keyword>
<name>A0A059Y0A0_9BACT</name>
<feature type="domain" description="Cytochrome c assembly protein" evidence="7">
    <location>
        <begin position="62"/>
        <end position="262"/>
    </location>
</feature>